<dbReference type="EnsemblPlants" id="Pp3c5_19860V3.3">
    <property type="protein sequence ID" value="PAC:32953081.CDS.1"/>
    <property type="gene ID" value="Pp3c5_19860"/>
</dbReference>
<name>A0A7I3ZHN7_PHYPA</name>
<dbReference type="EMBL" id="ABEU02000005">
    <property type="status" value="NOT_ANNOTATED_CDS"/>
    <property type="molecule type" value="Genomic_DNA"/>
</dbReference>
<organism evidence="2 3">
    <name type="scientific">Physcomitrium patens</name>
    <name type="common">Spreading-leaved earth moss</name>
    <name type="synonym">Physcomitrella patens</name>
    <dbReference type="NCBI Taxonomy" id="3218"/>
    <lineage>
        <taxon>Eukaryota</taxon>
        <taxon>Viridiplantae</taxon>
        <taxon>Streptophyta</taxon>
        <taxon>Embryophyta</taxon>
        <taxon>Bryophyta</taxon>
        <taxon>Bryophytina</taxon>
        <taxon>Bryopsida</taxon>
        <taxon>Funariidae</taxon>
        <taxon>Funariales</taxon>
        <taxon>Funariaceae</taxon>
        <taxon>Physcomitrium</taxon>
    </lineage>
</organism>
<gene>
    <name evidence="2" type="primary">LOC112282486</name>
</gene>
<keyword evidence="1" id="KW-0732">Signal</keyword>
<evidence type="ECO:0000256" key="1">
    <source>
        <dbReference type="SAM" id="SignalP"/>
    </source>
</evidence>
<dbReference type="AlphaFoldDB" id="A0A7I3ZHN7"/>
<protein>
    <recommendedName>
        <fullName evidence="4">Secreted protein</fullName>
    </recommendedName>
</protein>
<evidence type="ECO:0000313" key="2">
    <source>
        <dbReference type="EnsemblPlants" id="PAC:32953081.CDS.1"/>
    </source>
</evidence>
<dbReference type="Proteomes" id="UP000006727">
    <property type="component" value="Chromosome 5"/>
</dbReference>
<reference evidence="2 3" key="1">
    <citation type="journal article" date="2008" name="Science">
        <title>The Physcomitrella genome reveals evolutionary insights into the conquest of land by plants.</title>
        <authorList>
            <person name="Rensing S."/>
            <person name="Lang D."/>
            <person name="Zimmer A."/>
            <person name="Terry A."/>
            <person name="Salamov A."/>
            <person name="Shapiro H."/>
            <person name="Nishiyama T."/>
            <person name="Perroud P.-F."/>
            <person name="Lindquist E."/>
            <person name="Kamisugi Y."/>
            <person name="Tanahashi T."/>
            <person name="Sakakibara K."/>
            <person name="Fujita T."/>
            <person name="Oishi K."/>
            <person name="Shin-I T."/>
            <person name="Kuroki Y."/>
            <person name="Toyoda A."/>
            <person name="Suzuki Y."/>
            <person name="Hashimoto A."/>
            <person name="Yamaguchi K."/>
            <person name="Sugano A."/>
            <person name="Kohara Y."/>
            <person name="Fujiyama A."/>
            <person name="Anterola A."/>
            <person name="Aoki S."/>
            <person name="Ashton N."/>
            <person name="Barbazuk W.B."/>
            <person name="Barker E."/>
            <person name="Bennetzen J."/>
            <person name="Bezanilla M."/>
            <person name="Blankenship R."/>
            <person name="Cho S.H."/>
            <person name="Dutcher S."/>
            <person name="Estelle M."/>
            <person name="Fawcett J.A."/>
            <person name="Gundlach H."/>
            <person name="Hanada K."/>
            <person name="Heyl A."/>
            <person name="Hicks K.A."/>
            <person name="Hugh J."/>
            <person name="Lohr M."/>
            <person name="Mayer K."/>
            <person name="Melkozernov A."/>
            <person name="Murata T."/>
            <person name="Nelson D."/>
            <person name="Pils B."/>
            <person name="Prigge M."/>
            <person name="Reiss B."/>
            <person name="Renner T."/>
            <person name="Rombauts S."/>
            <person name="Rushton P."/>
            <person name="Sanderfoot A."/>
            <person name="Schween G."/>
            <person name="Shiu S.-H."/>
            <person name="Stueber K."/>
            <person name="Theodoulou F.L."/>
            <person name="Tu H."/>
            <person name="Van de Peer Y."/>
            <person name="Verrier P.J."/>
            <person name="Waters E."/>
            <person name="Wood A."/>
            <person name="Yang L."/>
            <person name="Cove D."/>
            <person name="Cuming A."/>
            <person name="Hasebe M."/>
            <person name="Lucas S."/>
            <person name="Mishler D.B."/>
            <person name="Reski R."/>
            <person name="Grigoriev I."/>
            <person name="Quatrano R.S."/>
            <person name="Boore J.L."/>
        </authorList>
    </citation>
    <scope>NUCLEOTIDE SEQUENCE [LARGE SCALE GENOMIC DNA]</scope>
    <source>
        <strain evidence="2 3">cv. Gransden 2004</strain>
    </source>
</reference>
<keyword evidence="3" id="KW-1185">Reference proteome</keyword>
<evidence type="ECO:0000313" key="3">
    <source>
        <dbReference type="Proteomes" id="UP000006727"/>
    </source>
</evidence>
<feature type="chain" id="PRO_5029609324" description="Secreted protein" evidence="1">
    <location>
        <begin position="21"/>
        <end position="81"/>
    </location>
</feature>
<sequence length="81" mass="9577">MLCLLSVHVLCFISIQNCFAPDQFKTWHELTKISGEYFNTYYCTCRYSTLPGYFVYTTSYCFTVTIVVWKHDTLHVRLISD</sequence>
<accession>A0A7I3ZHN7</accession>
<proteinExistence type="predicted"/>
<evidence type="ECO:0008006" key="4">
    <source>
        <dbReference type="Google" id="ProtNLM"/>
    </source>
</evidence>
<reference evidence="2 3" key="2">
    <citation type="journal article" date="2018" name="Plant J.">
        <title>The Physcomitrella patens chromosome-scale assembly reveals moss genome structure and evolution.</title>
        <authorList>
            <person name="Lang D."/>
            <person name="Ullrich K.K."/>
            <person name="Murat F."/>
            <person name="Fuchs J."/>
            <person name="Jenkins J."/>
            <person name="Haas F.B."/>
            <person name="Piednoel M."/>
            <person name="Gundlach H."/>
            <person name="Van Bel M."/>
            <person name="Meyberg R."/>
            <person name="Vives C."/>
            <person name="Morata J."/>
            <person name="Symeonidi A."/>
            <person name="Hiss M."/>
            <person name="Muchero W."/>
            <person name="Kamisugi Y."/>
            <person name="Saleh O."/>
            <person name="Blanc G."/>
            <person name="Decker E.L."/>
            <person name="van Gessel N."/>
            <person name="Grimwood J."/>
            <person name="Hayes R.D."/>
            <person name="Graham S.W."/>
            <person name="Gunter L.E."/>
            <person name="McDaniel S.F."/>
            <person name="Hoernstein S.N.W."/>
            <person name="Larsson A."/>
            <person name="Li F.W."/>
            <person name="Perroud P.F."/>
            <person name="Phillips J."/>
            <person name="Ranjan P."/>
            <person name="Rokshar D.S."/>
            <person name="Rothfels C.J."/>
            <person name="Schneider L."/>
            <person name="Shu S."/>
            <person name="Stevenson D.W."/>
            <person name="Thummler F."/>
            <person name="Tillich M."/>
            <person name="Villarreal Aguilar J.C."/>
            <person name="Widiez T."/>
            <person name="Wong G.K."/>
            <person name="Wymore A."/>
            <person name="Zhang Y."/>
            <person name="Zimmer A.D."/>
            <person name="Quatrano R.S."/>
            <person name="Mayer K.F.X."/>
            <person name="Goodstein D."/>
            <person name="Casacuberta J.M."/>
            <person name="Vandepoele K."/>
            <person name="Reski R."/>
            <person name="Cuming A.C."/>
            <person name="Tuskan G.A."/>
            <person name="Maumus F."/>
            <person name="Salse J."/>
            <person name="Schmutz J."/>
            <person name="Rensing S.A."/>
        </authorList>
    </citation>
    <scope>NUCLEOTIDE SEQUENCE [LARGE SCALE GENOMIC DNA]</scope>
    <source>
        <strain evidence="2 3">cv. Gransden 2004</strain>
    </source>
</reference>
<reference evidence="2" key="3">
    <citation type="submission" date="2020-12" db="UniProtKB">
        <authorList>
            <consortium name="EnsemblPlants"/>
        </authorList>
    </citation>
    <scope>IDENTIFICATION</scope>
</reference>
<feature type="signal peptide" evidence="1">
    <location>
        <begin position="1"/>
        <end position="20"/>
    </location>
</feature>
<dbReference type="Gramene" id="Pp3c5_19860V3.3">
    <property type="protein sequence ID" value="PAC:32953081.CDS.1"/>
    <property type="gene ID" value="Pp3c5_19860"/>
</dbReference>